<dbReference type="RefSeq" id="WP_130058194.1">
    <property type="nucleotide sequence ID" value="NZ_JADNPJ010000004.1"/>
</dbReference>
<dbReference type="Pfam" id="PF00535">
    <property type="entry name" value="Glycos_transf_2"/>
    <property type="match status" value="1"/>
</dbReference>
<keyword evidence="2" id="KW-0808">Transferase</keyword>
<dbReference type="Gene3D" id="3.90.550.10">
    <property type="entry name" value="Spore Coat Polysaccharide Biosynthesis Protein SpsA, Chain A"/>
    <property type="match status" value="2"/>
</dbReference>
<evidence type="ECO:0000313" key="3">
    <source>
        <dbReference type="Proteomes" id="UP000422221"/>
    </source>
</evidence>
<reference evidence="2 3" key="1">
    <citation type="journal article" date="2019" name="Nat. Med.">
        <title>A library of human gut bacterial isolates paired with longitudinal multiomics data enables mechanistic microbiome research.</title>
        <authorList>
            <person name="Poyet M."/>
            <person name="Groussin M."/>
            <person name="Gibbons S.M."/>
            <person name="Avila-Pacheco J."/>
            <person name="Jiang X."/>
            <person name="Kearney S.M."/>
            <person name="Perrotta A.R."/>
            <person name="Berdy B."/>
            <person name="Zhao S."/>
            <person name="Lieberman T.D."/>
            <person name="Swanson P.K."/>
            <person name="Smith M."/>
            <person name="Roesemann S."/>
            <person name="Alexander J.E."/>
            <person name="Rich S.A."/>
            <person name="Livny J."/>
            <person name="Vlamakis H."/>
            <person name="Clish C."/>
            <person name="Bullock K."/>
            <person name="Deik A."/>
            <person name="Scott J."/>
            <person name="Pierce K.A."/>
            <person name="Xavier R.J."/>
            <person name="Alm E.J."/>
        </authorList>
    </citation>
    <scope>NUCLEOTIDE SEQUENCE [LARGE SCALE GENOMIC DNA]</scope>
    <source>
        <strain evidence="2 3">BIOML-A10</strain>
    </source>
</reference>
<evidence type="ECO:0000313" key="2">
    <source>
        <dbReference type="EMBL" id="KAA3765842.1"/>
    </source>
</evidence>
<dbReference type="AlphaFoldDB" id="A0A7J4XJA3"/>
<dbReference type="EMBL" id="VWMK01000008">
    <property type="protein sequence ID" value="KAA3765842.1"/>
    <property type="molecule type" value="Genomic_DNA"/>
</dbReference>
<protein>
    <submittedName>
        <fullName evidence="2">Glycosyltransferase family 2 protein</fullName>
    </submittedName>
</protein>
<accession>A0A7J4XJA3</accession>
<dbReference type="InterPro" id="IPR029044">
    <property type="entry name" value="Nucleotide-diphossugar_trans"/>
</dbReference>
<gene>
    <name evidence="2" type="ORF">F3F73_09800</name>
</gene>
<evidence type="ECO:0000259" key="1">
    <source>
        <dbReference type="Pfam" id="PF00535"/>
    </source>
</evidence>
<organism evidence="2 3">
    <name type="scientific">Bacteroides salyersiae</name>
    <dbReference type="NCBI Taxonomy" id="291644"/>
    <lineage>
        <taxon>Bacteria</taxon>
        <taxon>Pseudomonadati</taxon>
        <taxon>Bacteroidota</taxon>
        <taxon>Bacteroidia</taxon>
        <taxon>Bacteroidales</taxon>
        <taxon>Bacteroidaceae</taxon>
        <taxon>Bacteroides</taxon>
    </lineage>
</organism>
<name>A0A7J4XJA3_9BACE</name>
<proteinExistence type="predicted"/>
<dbReference type="SUPFAM" id="SSF53448">
    <property type="entry name" value="Nucleotide-diphospho-sugar transferases"/>
    <property type="match status" value="1"/>
</dbReference>
<comment type="caution">
    <text evidence="2">The sequence shown here is derived from an EMBL/GenBank/DDBJ whole genome shotgun (WGS) entry which is preliminary data.</text>
</comment>
<dbReference type="PANTHER" id="PTHR43685">
    <property type="entry name" value="GLYCOSYLTRANSFERASE"/>
    <property type="match status" value="1"/>
</dbReference>
<dbReference type="GO" id="GO:0016740">
    <property type="term" value="F:transferase activity"/>
    <property type="evidence" value="ECO:0007669"/>
    <property type="project" value="UniProtKB-KW"/>
</dbReference>
<dbReference type="PANTHER" id="PTHR43685:SF2">
    <property type="entry name" value="GLYCOSYLTRANSFERASE 2-LIKE DOMAIN-CONTAINING PROTEIN"/>
    <property type="match status" value="1"/>
</dbReference>
<sequence length="488" mass="55850">MKTTINCFIPFADAAQAEKTIQGLKSSNLVKDIYLLVTEDTEVPLQGCRILHVPALNSTATMRIIAAHSDADYTLFYTKYTTLKLGMFALERMTRIAEDSVAGMVYADHYQVSEGIQKNAPVIDYQFGSLRDDFNFGSVLLYKASALQEAVTRMKTDYQFAGLYDLRLKLSQKESLVHINEYLYSEIENDTRKSGEKIFDYVDPKNRGVQIEMEQACTEHLKEIGGYLAPTFKKIEFDATDFENEASVIIPVRNRIRTIKDAIRSVLNQKTDFKFNLIVIDNHSTDGTTDAIREFASDDRLIHILPERNDLGIGGCWNLGVHHDKCGKFAVQLDSDDVYKDENTLKTMVNAFYEQNCAMVVGTYMMTDFHMNMIAPGIIDHKEWTPENGRNNALRINGLGAPRAFYTPVLREIKVPNTSYGEDYALGLNFSRRYQIGRVYEVVYLCRRWDDNSDASLDIIKMNGHNLYKDRIRTWELQARIAMNRHQM</sequence>
<feature type="domain" description="Glycosyltransferase 2-like" evidence="1">
    <location>
        <begin position="247"/>
        <end position="368"/>
    </location>
</feature>
<dbReference type="InterPro" id="IPR050834">
    <property type="entry name" value="Glycosyltransf_2"/>
</dbReference>
<dbReference type="CDD" id="cd00761">
    <property type="entry name" value="Glyco_tranf_GTA_type"/>
    <property type="match status" value="1"/>
</dbReference>
<dbReference type="Proteomes" id="UP000422221">
    <property type="component" value="Unassembled WGS sequence"/>
</dbReference>
<dbReference type="InterPro" id="IPR001173">
    <property type="entry name" value="Glyco_trans_2-like"/>
</dbReference>